<accession>A0A0L8IZF8</accession>
<dbReference type="EMBL" id="LJPM01000659">
    <property type="protein sequence ID" value="KPW06503.1"/>
    <property type="molecule type" value="Genomic_DNA"/>
</dbReference>
<evidence type="ECO:0000259" key="1">
    <source>
        <dbReference type="Pfam" id="PF13460"/>
    </source>
</evidence>
<sequence length="218" mass="22408">MSKVFVIGAAGKVGQRLLKNLGGGAHEVIALHRKEDQSAAIKATGAIPLLGNLTELDASRLAAAMTGSDVVVFTAGAGGAGIELTNAIDGKGLETAVDAAVLAGVNRFLLVSAFPEAARGTDTSAGFENYMRVKKQADVYLASSALDWVILRPGTLVDNPGTGEVCAGPAIAYGEVPRDDVAAFLAALVDRPGISRQIIELTKGATPINEALRTLSQR</sequence>
<dbReference type="Gene3D" id="3.40.50.720">
    <property type="entry name" value="NAD(P)-binding Rossmann-like Domain"/>
    <property type="match status" value="1"/>
</dbReference>
<dbReference type="PANTHER" id="PTHR15020:SF50">
    <property type="entry name" value="UPF0659 PROTEIN YMR090W"/>
    <property type="match status" value="1"/>
</dbReference>
<dbReference type="Proteomes" id="UP000050297">
    <property type="component" value="Unassembled WGS sequence"/>
</dbReference>
<reference evidence="2 3" key="1">
    <citation type="submission" date="2015-09" db="EMBL/GenBank/DDBJ databases">
        <title>Genome announcement of multiple Pseudomonas syringae strains.</title>
        <authorList>
            <person name="Thakur S."/>
            <person name="Wang P.W."/>
            <person name="Gong Y."/>
            <person name="Weir B.S."/>
            <person name="Guttman D.S."/>
        </authorList>
    </citation>
    <scope>NUCLEOTIDE SEQUENCE [LARGE SCALE GENOMIC DNA]</scope>
    <source>
        <strain evidence="2 3">ICMP2802</strain>
    </source>
</reference>
<protein>
    <recommendedName>
        <fullName evidence="1">NAD(P)-binding domain-containing protein</fullName>
    </recommendedName>
</protein>
<dbReference type="AlphaFoldDB" id="A0A0L8IZF8"/>
<name>A0A0L8IZF8_PSESX</name>
<evidence type="ECO:0000313" key="2">
    <source>
        <dbReference type="EMBL" id="KPW06503.1"/>
    </source>
</evidence>
<evidence type="ECO:0000313" key="3">
    <source>
        <dbReference type="Proteomes" id="UP000050297"/>
    </source>
</evidence>
<dbReference type="PANTHER" id="PTHR15020">
    <property type="entry name" value="FLAVIN REDUCTASE-RELATED"/>
    <property type="match status" value="1"/>
</dbReference>
<organism evidence="2 3">
    <name type="scientific">Pseudomonas syringae pv. aceris</name>
    <dbReference type="NCBI Taxonomy" id="199198"/>
    <lineage>
        <taxon>Bacteria</taxon>
        <taxon>Pseudomonadati</taxon>
        <taxon>Pseudomonadota</taxon>
        <taxon>Gammaproteobacteria</taxon>
        <taxon>Pseudomonadales</taxon>
        <taxon>Pseudomonadaceae</taxon>
        <taxon>Pseudomonas</taxon>
        <taxon>Pseudomonas syringae</taxon>
    </lineage>
</organism>
<dbReference type="InterPro" id="IPR016040">
    <property type="entry name" value="NAD(P)-bd_dom"/>
</dbReference>
<dbReference type="PATRIC" id="fig|199198.4.peg.5202"/>
<proteinExistence type="predicted"/>
<dbReference type="InterPro" id="IPR036291">
    <property type="entry name" value="NAD(P)-bd_dom_sf"/>
</dbReference>
<gene>
    <name evidence="2" type="ORF">ALO91_03882</name>
</gene>
<comment type="caution">
    <text evidence="2">The sequence shown here is derived from an EMBL/GenBank/DDBJ whole genome shotgun (WGS) entry which is preliminary data.</text>
</comment>
<feature type="domain" description="NAD(P)-binding" evidence="1">
    <location>
        <begin position="8"/>
        <end position="192"/>
    </location>
</feature>
<dbReference type="SUPFAM" id="SSF51735">
    <property type="entry name" value="NAD(P)-binding Rossmann-fold domains"/>
    <property type="match status" value="1"/>
</dbReference>
<dbReference type="Pfam" id="PF13460">
    <property type="entry name" value="NAD_binding_10"/>
    <property type="match status" value="1"/>
</dbReference>
<dbReference type="RefSeq" id="WP_003400787.1">
    <property type="nucleotide sequence ID" value="NZ_LGAR01000011.1"/>
</dbReference>